<dbReference type="AlphaFoldDB" id="A0A9P7D4A8"/>
<keyword evidence="2" id="KW-1185">Reference proteome</keyword>
<protein>
    <submittedName>
        <fullName evidence="1">Uncharacterized protein</fullName>
    </submittedName>
</protein>
<reference evidence="1" key="1">
    <citation type="journal article" date="2020" name="New Phytol.">
        <title>Comparative genomics reveals dynamic genome evolution in host specialist ectomycorrhizal fungi.</title>
        <authorList>
            <person name="Lofgren L.A."/>
            <person name="Nguyen N.H."/>
            <person name="Vilgalys R."/>
            <person name="Ruytinx J."/>
            <person name="Liao H.L."/>
            <person name="Branco S."/>
            <person name="Kuo A."/>
            <person name="LaButti K."/>
            <person name="Lipzen A."/>
            <person name="Andreopoulos W."/>
            <person name="Pangilinan J."/>
            <person name="Riley R."/>
            <person name="Hundley H."/>
            <person name="Na H."/>
            <person name="Barry K."/>
            <person name="Grigoriev I.V."/>
            <person name="Stajich J.E."/>
            <person name="Kennedy P.G."/>
        </authorList>
    </citation>
    <scope>NUCLEOTIDE SEQUENCE</scope>
    <source>
        <strain evidence="1">DOB743</strain>
    </source>
</reference>
<sequence>MARVRDVVPSNVPARYLWMHPHLPCSPPFFCIQNHECPLLLRFGQWSLYHDQDVSIHCKILACPRHLFPLFVKTDTSSLAGEDEGRYVAEPLGYQLSQTHYFYFHSPRFPFIRSMLWIYVCMYLDRYPISTLVLSRMGSNGSNIARMQTQRTICSRMGGTPRWCELRLTYVHLRPSDLELRFSISSLPAEHTFISLSCLFVIEAYSQAMSPCDSFIFLLRGPD</sequence>
<name>A0A9P7D4A8_9AGAM</name>
<dbReference type="Proteomes" id="UP000714275">
    <property type="component" value="Unassembled WGS sequence"/>
</dbReference>
<comment type="caution">
    <text evidence="1">The sequence shown here is derived from an EMBL/GenBank/DDBJ whole genome shotgun (WGS) entry which is preliminary data.</text>
</comment>
<proteinExistence type="predicted"/>
<dbReference type="EMBL" id="JABBWD010000013">
    <property type="protein sequence ID" value="KAG1778964.1"/>
    <property type="molecule type" value="Genomic_DNA"/>
</dbReference>
<gene>
    <name evidence="1" type="ORF">EV702DRAFT_112861</name>
</gene>
<evidence type="ECO:0000313" key="2">
    <source>
        <dbReference type="Proteomes" id="UP000714275"/>
    </source>
</evidence>
<organism evidence="1 2">
    <name type="scientific">Suillus placidus</name>
    <dbReference type="NCBI Taxonomy" id="48579"/>
    <lineage>
        <taxon>Eukaryota</taxon>
        <taxon>Fungi</taxon>
        <taxon>Dikarya</taxon>
        <taxon>Basidiomycota</taxon>
        <taxon>Agaricomycotina</taxon>
        <taxon>Agaricomycetes</taxon>
        <taxon>Agaricomycetidae</taxon>
        <taxon>Boletales</taxon>
        <taxon>Suillineae</taxon>
        <taxon>Suillaceae</taxon>
        <taxon>Suillus</taxon>
    </lineage>
</organism>
<evidence type="ECO:0000313" key="1">
    <source>
        <dbReference type="EMBL" id="KAG1778964.1"/>
    </source>
</evidence>
<accession>A0A9P7D4A8</accession>